<feature type="region of interest" description="Disordered" evidence="1">
    <location>
        <begin position="112"/>
        <end position="135"/>
    </location>
</feature>
<evidence type="ECO:0000313" key="3">
    <source>
        <dbReference type="Proteomes" id="UP001244011"/>
    </source>
</evidence>
<dbReference type="SUPFAM" id="SSF54593">
    <property type="entry name" value="Glyoxalase/Bleomycin resistance protein/Dihydroxybiphenyl dioxygenase"/>
    <property type="match status" value="1"/>
</dbReference>
<comment type="caution">
    <text evidence="2">The sequence shown here is derived from an EMBL/GenBank/DDBJ whole genome shotgun (WGS) entry which is preliminary data.</text>
</comment>
<dbReference type="EMBL" id="MU838997">
    <property type="protein sequence ID" value="KAK1772308.1"/>
    <property type="molecule type" value="Genomic_DNA"/>
</dbReference>
<dbReference type="Gene3D" id="3.10.180.10">
    <property type="entry name" value="2,3-Dihydroxybiphenyl 1,2-Dioxygenase, domain 1"/>
    <property type="match status" value="1"/>
</dbReference>
<feature type="compositionally biased region" description="Basic and acidic residues" evidence="1">
    <location>
        <begin position="114"/>
        <end position="127"/>
    </location>
</feature>
<protein>
    <submittedName>
        <fullName evidence="2">Uncharacterized protein</fullName>
    </submittedName>
</protein>
<keyword evidence="3" id="KW-1185">Reference proteome</keyword>
<reference evidence="2" key="1">
    <citation type="submission" date="2023-06" db="EMBL/GenBank/DDBJ databases">
        <title>Genome-scale phylogeny and comparative genomics of the fungal order Sordariales.</title>
        <authorList>
            <consortium name="Lawrence Berkeley National Laboratory"/>
            <person name="Hensen N."/>
            <person name="Bonometti L."/>
            <person name="Westerberg I."/>
            <person name="Brannstrom I.O."/>
            <person name="Guillou S."/>
            <person name="Cros-Aarteil S."/>
            <person name="Calhoun S."/>
            <person name="Haridas S."/>
            <person name="Kuo A."/>
            <person name="Mondo S."/>
            <person name="Pangilinan J."/>
            <person name="Riley R."/>
            <person name="Labutti K."/>
            <person name="Andreopoulos B."/>
            <person name="Lipzen A."/>
            <person name="Chen C."/>
            <person name="Yanf M."/>
            <person name="Daum C."/>
            <person name="Ng V."/>
            <person name="Clum A."/>
            <person name="Steindorff A."/>
            <person name="Ohm R."/>
            <person name="Martin F."/>
            <person name="Silar P."/>
            <person name="Natvig D."/>
            <person name="Lalanne C."/>
            <person name="Gautier V."/>
            <person name="Ament-Velasquez S.L."/>
            <person name="Kruys A."/>
            <person name="Hutchinson M.I."/>
            <person name="Powell A.J."/>
            <person name="Barry K."/>
            <person name="Miller A.N."/>
            <person name="Grigoriev I.V."/>
            <person name="Debuchy R."/>
            <person name="Gladieux P."/>
            <person name="Thoren M.H."/>
            <person name="Johannesson H."/>
        </authorList>
    </citation>
    <scope>NUCLEOTIDE SEQUENCE</scope>
    <source>
        <strain evidence="2">8032-3</strain>
    </source>
</reference>
<dbReference type="GeneID" id="85312627"/>
<dbReference type="AlphaFoldDB" id="A0AAJ0CB84"/>
<dbReference type="InterPro" id="IPR029068">
    <property type="entry name" value="Glyas_Bleomycin-R_OHBP_Dase"/>
</dbReference>
<accession>A0AAJ0CB84</accession>
<gene>
    <name evidence="2" type="ORF">QBC33DRAFT_553762</name>
</gene>
<organism evidence="2 3">
    <name type="scientific">Phialemonium atrogriseum</name>
    <dbReference type="NCBI Taxonomy" id="1093897"/>
    <lineage>
        <taxon>Eukaryota</taxon>
        <taxon>Fungi</taxon>
        <taxon>Dikarya</taxon>
        <taxon>Ascomycota</taxon>
        <taxon>Pezizomycotina</taxon>
        <taxon>Sordariomycetes</taxon>
        <taxon>Sordariomycetidae</taxon>
        <taxon>Cephalothecales</taxon>
        <taxon>Cephalothecaceae</taxon>
        <taxon>Phialemonium</taxon>
    </lineage>
</organism>
<dbReference type="Proteomes" id="UP001244011">
    <property type="component" value="Unassembled WGS sequence"/>
</dbReference>
<name>A0AAJ0CB84_9PEZI</name>
<evidence type="ECO:0000313" key="2">
    <source>
        <dbReference type="EMBL" id="KAK1772308.1"/>
    </source>
</evidence>
<dbReference type="RefSeq" id="XP_060288521.1">
    <property type="nucleotide sequence ID" value="XM_060429440.1"/>
</dbReference>
<evidence type="ECO:0000256" key="1">
    <source>
        <dbReference type="SAM" id="MobiDB-lite"/>
    </source>
</evidence>
<sequence>MSQVMLVRLRLNTSDIHSCLGMFDSVFGVQPTLRDLGPNPVVIVPLGSIELELIQRGQPNQGSGTWLFVVVRDLAAVRQRLAETDMRILFGEEQGTREVMFRDRDGRGWWVQQDDGHNREDMPRHMDLPNGVNGH</sequence>
<proteinExistence type="predicted"/>